<protein>
    <recommendedName>
        <fullName evidence="2">Class II aldolase/adducin N-terminal domain-containing protein</fullName>
    </recommendedName>
</protein>
<accession>A0ABR0JE23</accession>
<dbReference type="Proteomes" id="UP001345691">
    <property type="component" value="Unassembled WGS sequence"/>
</dbReference>
<dbReference type="InterPro" id="IPR036409">
    <property type="entry name" value="Aldolase_II/adducin_N_sf"/>
</dbReference>
<dbReference type="Gene3D" id="3.40.225.10">
    <property type="entry name" value="Class II aldolase/adducin N-terminal domain"/>
    <property type="match status" value="1"/>
</dbReference>
<feature type="region of interest" description="Disordered" evidence="1">
    <location>
        <begin position="1"/>
        <end position="24"/>
    </location>
</feature>
<evidence type="ECO:0000256" key="1">
    <source>
        <dbReference type="SAM" id="MobiDB-lite"/>
    </source>
</evidence>
<evidence type="ECO:0000259" key="2">
    <source>
        <dbReference type="SMART" id="SM01007"/>
    </source>
</evidence>
<dbReference type="PANTHER" id="PTHR10672:SF41">
    <property type="entry name" value="CLASS II ALDOLASE_ADDUCIN DOMAIN PROTEIN (AFU_ORTHOLOGUE AFUA_3G01330)"/>
    <property type="match status" value="1"/>
</dbReference>
<dbReference type="SUPFAM" id="SSF53639">
    <property type="entry name" value="AraD/HMP-PK domain-like"/>
    <property type="match status" value="1"/>
</dbReference>
<dbReference type="PANTHER" id="PTHR10672">
    <property type="entry name" value="ADDUCIN"/>
    <property type="match status" value="1"/>
</dbReference>
<dbReference type="EMBL" id="JAVRRF010000008">
    <property type="protein sequence ID" value="KAK5062154.1"/>
    <property type="molecule type" value="Genomic_DNA"/>
</dbReference>
<proteinExistence type="predicted"/>
<sequence>MSLEQANHAQNTHNASGHATRAGPVEGSKSFSYDFSAGGYGFPQPPKFEDKYAERQYLKGRLAAAFRVFGQKGFDEGVAGHITCRDPVEPHTMWVNPFGVAFHQMRRSWLLRIDYNGDVLEGGPNKLVNRAAVLIHAAVHKARPDVVCAAHTHSIFGRTFSVFGIPLPVTSQDGCAFYNDVALYDNFEGIVLEGDEGQHIAQAIGSKKACILQNHGLLTAAASVEATVFWFVSLEKLCQTQLLAMAAAAGGGHQIKAVGDAEAKQSYLSLGQEMSGWFSAKPLFDCIAEETKEAYLA</sequence>
<reference evidence="3 4" key="1">
    <citation type="submission" date="2023-08" db="EMBL/GenBank/DDBJ databases">
        <title>Black Yeasts Isolated from many extreme environments.</title>
        <authorList>
            <person name="Coleine C."/>
            <person name="Stajich J.E."/>
            <person name="Selbmann L."/>
        </authorList>
    </citation>
    <scope>NUCLEOTIDE SEQUENCE [LARGE SCALE GENOMIC DNA]</scope>
    <source>
        <strain evidence="3 4">CCFEE 6328</strain>
    </source>
</reference>
<dbReference type="InterPro" id="IPR051017">
    <property type="entry name" value="Aldolase-II_Adducin_sf"/>
</dbReference>
<evidence type="ECO:0000313" key="3">
    <source>
        <dbReference type="EMBL" id="KAK5062154.1"/>
    </source>
</evidence>
<gene>
    <name evidence="3" type="ORF">LTR69_004512</name>
</gene>
<dbReference type="SMART" id="SM01007">
    <property type="entry name" value="Aldolase_II"/>
    <property type="match status" value="1"/>
</dbReference>
<dbReference type="NCBIfam" id="NF004855">
    <property type="entry name" value="PRK06208.1"/>
    <property type="match status" value="1"/>
</dbReference>
<dbReference type="Pfam" id="PF00596">
    <property type="entry name" value="Aldolase_II"/>
    <property type="match status" value="1"/>
</dbReference>
<keyword evidence="4" id="KW-1185">Reference proteome</keyword>
<dbReference type="InterPro" id="IPR001303">
    <property type="entry name" value="Aldolase_II/adducin_N"/>
</dbReference>
<feature type="compositionally biased region" description="Polar residues" evidence="1">
    <location>
        <begin position="1"/>
        <end position="17"/>
    </location>
</feature>
<evidence type="ECO:0000313" key="4">
    <source>
        <dbReference type="Proteomes" id="UP001345691"/>
    </source>
</evidence>
<organism evidence="3 4">
    <name type="scientific">Exophiala sideris</name>
    <dbReference type="NCBI Taxonomy" id="1016849"/>
    <lineage>
        <taxon>Eukaryota</taxon>
        <taxon>Fungi</taxon>
        <taxon>Dikarya</taxon>
        <taxon>Ascomycota</taxon>
        <taxon>Pezizomycotina</taxon>
        <taxon>Eurotiomycetes</taxon>
        <taxon>Chaetothyriomycetidae</taxon>
        <taxon>Chaetothyriales</taxon>
        <taxon>Herpotrichiellaceae</taxon>
        <taxon>Exophiala</taxon>
    </lineage>
</organism>
<name>A0ABR0JE23_9EURO</name>
<comment type="caution">
    <text evidence="3">The sequence shown here is derived from an EMBL/GenBank/DDBJ whole genome shotgun (WGS) entry which is preliminary data.</text>
</comment>
<feature type="domain" description="Class II aldolase/adducin N-terminal" evidence="2">
    <location>
        <begin position="60"/>
        <end position="242"/>
    </location>
</feature>